<accession>A0ABM8UMV7</accession>
<dbReference type="Pfam" id="PF00271">
    <property type="entry name" value="Helicase_C"/>
    <property type="match status" value="1"/>
</dbReference>
<comment type="caution">
    <text evidence="6">The sequence shown here is derived from an EMBL/GenBank/DDBJ whole genome shotgun (WGS) entry which is preliminary data.</text>
</comment>
<dbReference type="InterPro" id="IPR007527">
    <property type="entry name" value="Znf_SWIM"/>
</dbReference>
<evidence type="ECO:0000259" key="3">
    <source>
        <dbReference type="PROSITE" id="PS50966"/>
    </source>
</evidence>
<evidence type="ECO:0000259" key="5">
    <source>
        <dbReference type="PROSITE" id="PS51194"/>
    </source>
</evidence>
<evidence type="ECO:0000256" key="1">
    <source>
        <dbReference type="ARBA" id="ARBA00022801"/>
    </source>
</evidence>
<dbReference type="InterPro" id="IPR038718">
    <property type="entry name" value="SNF2-like_sf"/>
</dbReference>
<dbReference type="PROSITE" id="PS50966">
    <property type="entry name" value="ZF_SWIM"/>
    <property type="match status" value="1"/>
</dbReference>
<keyword evidence="2" id="KW-0479">Metal-binding</keyword>
<dbReference type="InterPro" id="IPR000330">
    <property type="entry name" value="SNF2_N"/>
</dbReference>
<dbReference type="PANTHER" id="PTHR10799">
    <property type="entry name" value="SNF2/RAD54 HELICASE FAMILY"/>
    <property type="match status" value="1"/>
</dbReference>
<keyword evidence="7" id="KW-1185">Reference proteome</keyword>
<dbReference type="GO" id="GO:0016787">
    <property type="term" value="F:hydrolase activity"/>
    <property type="evidence" value="ECO:0007669"/>
    <property type="project" value="UniProtKB-KW"/>
</dbReference>
<evidence type="ECO:0000259" key="4">
    <source>
        <dbReference type="PROSITE" id="PS51192"/>
    </source>
</evidence>
<dbReference type="Pfam" id="PF00176">
    <property type="entry name" value="SNF2-rel_dom"/>
    <property type="match status" value="1"/>
</dbReference>
<dbReference type="InterPro" id="IPR027417">
    <property type="entry name" value="P-loop_NTPase"/>
</dbReference>
<keyword evidence="2" id="KW-0862">Zinc</keyword>
<reference evidence="6 7" key="1">
    <citation type="submission" date="2021-04" db="EMBL/GenBank/DDBJ databases">
        <authorList>
            <person name="Rodrigo-Torres L."/>
            <person name="Arahal R. D."/>
            <person name="Lucena T."/>
        </authorList>
    </citation>
    <scope>NUCLEOTIDE SEQUENCE [LARGE SCALE GENOMIC DNA]</scope>
    <source>
        <strain evidence="6 7">CECT 9623</strain>
    </source>
</reference>
<keyword evidence="1 6" id="KW-0378">Hydrolase</keyword>
<evidence type="ECO:0000313" key="6">
    <source>
        <dbReference type="EMBL" id="CAG5068735.1"/>
    </source>
</evidence>
<name>A0ABM8UMV7_9BACT</name>
<dbReference type="SMART" id="SM00490">
    <property type="entry name" value="HELICc"/>
    <property type="match status" value="1"/>
</dbReference>
<protein>
    <submittedName>
        <fullName evidence="6">RNA polymerase-associated protein RapA</fullName>
        <ecNumber evidence="6">3.6.4.-</ecNumber>
    </submittedName>
</protein>
<organism evidence="6 7">
    <name type="scientific">Dyadobacter linearis</name>
    <dbReference type="NCBI Taxonomy" id="2823330"/>
    <lineage>
        <taxon>Bacteria</taxon>
        <taxon>Pseudomonadati</taxon>
        <taxon>Bacteroidota</taxon>
        <taxon>Cytophagia</taxon>
        <taxon>Cytophagales</taxon>
        <taxon>Spirosomataceae</taxon>
        <taxon>Dyadobacter</taxon>
    </lineage>
</organism>
<proteinExistence type="predicted"/>
<dbReference type="RefSeq" id="WP_215232870.1">
    <property type="nucleotide sequence ID" value="NZ_CAJRAU010000002.1"/>
</dbReference>
<feature type="domain" description="Helicase ATP-binding" evidence="4">
    <location>
        <begin position="682"/>
        <end position="841"/>
    </location>
</feature>
<dbReference type="EMBL" id="CAJRAU010000002">
    <property type="protein sequence ID" value="CAG5068735.1"/>
    <property type="molecule type" value="Genomic_DNA"/>
</dbReference>
<dbReference type="PROSITE" id="PS51192">
    <property type="entry name" value="HELICASE_ATP_BIND_1"/>
    <property type="match status" value="1"/>
</dbReference>
<dbReference type="InterPro" id="IPR014001">
    <property type="entry name" value="Helicase_ATP-bd"/>
</dbReference>
<dbReference type="SMART" id="SM00487">
    <property type="entry name" value="DEXDc"/>
    <property type="match status" value="1"/>
</dbReference>
<dbReference type="CDD" id="cd18012">
    <property type="entry name" value="DEXQc_arch_SWI2_SNF2"/>
    <property type="match status" value="1"/>
</dbReference>
<evidence type="ECO:0000313" key="7">
    <source>
        <dbReference type="Proteomes" id="UP000679725"/>
    </source>
</evidence>
<dbReference type="Gene3D" id="3.40.50.10810">
    <property type="entry name" value="Tandem AAA-ATPase domain"/>
    <property type="match status" value="1"/>
</dbReference>
<feature type="domain" description="Helicase C-terminal" evidence="5">
    <location>
        <begin position="964"/>
        <end position="1119"/>
    </location>
</feature>
<dbReference type="Gene3D" id="3.40.50.300">
    <property type="entry name" value="P-loop containing nucleotide triphosphate hydrolases"/>
    <property type="match status" value="1"/>
</dbReference>
<dbReference type="PROSITE" id="PS51194">
    <property type="entry name" value="HELICASE_CTER"/>
    <property type="match status" value="1"/>
</dbReference>
<sequence length="1130" mass="130433">MRKIEPNDTATPSLHNFIFPDFNIADLTATHILQNSVTMPETEKRGYFDIQPHEIDLQYGAFRISGITGDVLKIVIRQNQNSVQIYCECSQPKRKLCEHQAQVLYNLLKHKQLRAFFDHRLRYEQIRTVAADYGLQNEIYLDDFFELSYANRELHIKPRLKELLPIDDKSVTLLQESLVPARSKGLPADTDASTQTKKLVVIGLNKYYEHFFTELYEAATTRDGKIKNPVTALNPMEQVWKTEDPDSVKFFTAIAGFQNNFRKKHRDNDIGGFKAILKNPLKVDFFYHDPEVSENVNAASLVPVKMQQTPVDLQLNIDHKPPFYHISGELILDGIYLDLEKVQQRFDYFVLYLNSLYLIDREDILNTIQFFRQHNQKIFIHESKFESFRQNLLSKLENRIRITYSFLKPATENQKEEAGFNTEPKKLVYLEDFGNYVLITPVMQYGKVEVPLFSRKEIYSVDNHGHPFTVLRNTSEELRFSAALIRQHPDFEDQLGKDFVYLHKGQFLDENWFLNAFEEWQHQGISILGFNTLTKNKLNLNKASISVSVESGINWFNTVAQVKFGKQQVTLKHLHKAVKNRTKYVELGDGTMGILPVEWIDKFAKFFEAGELSGELIRMPKSSFVAISELYEAEVLSKEVQAQITFFKSNLANFETIQPVAVPASLRASLRDYQKEGLNWLNFLDEFDFGGCLADDMGLGKTVQVIAFLLSQKEKRGKSTSLIIMPTSLIFNWQAEIEKFAPELKVLTIYGAERQREITDFDYFDIVLTSYGTLLSDVNFLKKYVFNYIILDESQAIKNPESQRYKAARLLQSRNKLVLTGTPVENNTFDLYGQLSFACPGLLGNKTQFKNHFSIPIDRFKDNDRARELQRRINPFVLRRTKKQVATELPDKTEMILYCEMGDDQRKIYNAYELEFYTFLNTKNEVDIPRESLHILQGLTKLRQICNSPALLNDDAYYGNSSAKIDALMEQIESKSPQHKILVFSQFVTMLDLIKAELTERNISFEYLTGQTRDREARVNNFQNNPDVRVFLISLKAGGTGLNLTEADYVFLIDPWWNPAVENQAIDRSYRIGQKKNVIAVRLICPGTIEEKILELQSTKKDLANDLVKTDNSVLKTLSKSDLLGLVSQR</sequence>
<feature type="domain" description="SWIM-type" evidence="3">
    <location>
        <begin position="72"/>
        <end position="108"/>
    </location>
</feature>
<keyword evidence="2" id="KW-0863">Zinc-finger</keyword>
<evidence type="ECO:0000256" key="2">
    <source>
        <dbReference type="PROSITE-ProRule" id="PRU00325"/>
    </source>
</evidence>
<dbReference type="EC" id="3.6.4.-" evidence="6"/>
<gene>
    <name evidence="6" type="primary">rapA_1</name>
    <name evidence="6" type="ORF">DYBT9623_01467</name>
</gene>
<dbReference type="InterPro" id="IPR001650">
    <property type="entry name" value="Helicase_C-like"/>
</dbReference>
<dbReference type="Proteomes" id="UP000679725">
    <property type="component" value="Unassembled WGS sequence"/>
</dbReference>
<dbReference type="InterPro" id="IPR049730">
    <property type="entry name" value="SNF2/RAD54-like_C"/>
</dbReference>
<dbReference type="SUPFAM" id="SSF52540">
    <property type="entry name" value="P-loop containing nucleoside triphosphate hydrolases"/>
    <property type="match status" value="2"/>
</dbReference>
<dbReference type="CDD" id="cd18793">
    <property type="entry name" value="SF2_C_SNF"/>
    <property type="match status" value="1"/>
</dbReference>